<dbReference type="Pfam" id="PF01649">
    <property type="entry name" value="Ribosomal_S20p"/>
    <property type="match status" value="1"/>
</dbReference>
<keyword evidence="2 7" id="KW-0699">rRNA-binding</keyword>
<accession>A0A1F6FL36</accession>
<evidence type="ECO:0000256" key="4">
    <source>
        <dbReference type="ARBA" id="ARBA00022980"/>
    </source>
</evidence>
<dbReference type="Proteomes" id="UP000179136">
    <property type="component" value="Unassembled WGS sequence"/>
</dbReference>
<comment type="caution">
    <text evidence="8">The sequence shown here is derived from an EMBL/GenBank/DDBJ whole genome shotgun (WGS) entry which is preliminary data.</text>
</comment>
<keyword evidence="5 7" id="KW-0687">Ribonucleoprotein</keyword>
<dbReference type="AlphaFoldDB" id="A0A1F6FL36"/>
<dbReference type="GO" id="GO:0070181">
    <property type="term" value="F:small ribosomal subunit rRNA binding"/>
    <property type="evidence" value="ECO:0007669"/>
    <property type="project" value="TreeGrafter"/>
</dbReference>
<organism evidence="8 9">
    <name type="scientific">Candidatus Kuenenbacteria bacterium RIFCSPHIGHO2_02_FULL_39_13</name>
    <dbReference type="NCBI Taxonomy" id="1798561"/>
    <lineage>
        <taxon>Bacteria</taxon>
        <taxon>Candidatus Kueneniibacteriota</taxon>
    </lineage>
</organism>
<dbReference type="InterPro" id="IPR002583">
    <property type="entry name" value="Ribosomal_bS20"/>
</dbReference>
<dbReference type="STRING" id="1798561.A3B87_02035"/>
<evidence type="ECO:0000256" key="2">
    <source>
        <dbReference type="ARBA" id="ARBA00022730"/>
    </source>
</evidence>
<dbReference type="InterPro" id="IPR036510">
    <property type="entry name" value="Ribosomal_bS20_sf"/>
</dbReference>
<comment type="function">
    <text evidence="7">Binds directly to 16S ribosomal RNA.</text>
</comment>
<evidence type="ECO:0000313" key="9">
    <source>
        <dbReference type="Proteomes" id="UP000179136"/>
    </source>
</evidence>
<reference evidence="8 9" key="1">
    <citation type="journal article" date="2016" name="Nat. Commun.">
        <title>Thousands of microbial genomes shed light on interconnected biogeochemical processes in an aquifer system.</title>
        <authorList>
            <person name="Anantharaman K."/>
            <person name="Brown C.T."/>
            <person name="Hug L.A."/>
            <person name="Sharon I."/>
            <person name="Castelle C.J."/>
            <person name="Probst A.J."/>
            <person name="Thomas B.C."/>
            <person name="Singh A."/>
            <person name="Wilkins M.J."/>
            <person name="Karaoz U."/>
            <person name="Brodie E.L."/>
            <person name="Williams K.H."/>
            <person name="Hubbard S.S."/>
            <person name="Banfield J.F."/>
        </authorList>
    </citation>
    <scope>NUCLEOTIDE SEQUENCE [LARGE SCALE GENOMIC DNA]</scope>
</reference>
<gene>
    <name evidence="7" type="primary">rpsT</name>
    <name evidence="8" type="ORF">A3B87_02035</name>
</gene>
<keyword evidence="4 7" id="KW-0689">Ribosomal protein</keyword>
<dbReference type="GO" id="GO:0015935">
    <property type="term" value="C:small ribosomal subunit"/>
    <property type="evidence" value="ECO:0007669"/>
    <property type="project" value="TreeGrafter"/>
</dbReference>
<evidence type="ECO:0000256" key="3">
    <source>
        <dbReference type="ARBA" id="ARBA00022884"/>
    </source>
</evidence>
<dbReference type="Gene3D" id="1.20.58.110">
    <property type="entry name" value="Ribosomal protein S20"/>
    <property type="match status" value="1"/>
</dbReference>
<evidence type="ECO:0000313" key="8">
    <source>
        <dbReference type="EMBL" id="OGG86584.1"/>
    </source>
</evidence>
<dbReference type="NCBIfam" id="TIGR00029">
    <property type="entry name" value="S20"/>
    <property type="match status" value="1"/>
</dbReference>
<evidence type="ECO:0000256" key="1">
    <source>
        <dbReference type="ARBA" id="ARBA00007634"/>
    </source>
</evidence>
<dbReference type="EMBL" id="MFMW01000032">
    <property type="protein sequence ID" value="OGG86584.1"/>
    <property type="molecule type" value="Genomic_DNA"/>
</dbReference>
<dbReference type="HAMAP" id="MF_00500">
    <property type="entry name" value="Ribosomal_bS20"/>
    <property type="match status" value="1"/>
</dbReference>
<dbReference type="GO" id="GO:0006412">
    <property type="term" value="P:translation"/>
    <property type="evidence" value="ECO:0007669"/>
    <property type="project" value="UniProtKB-UniRule"/>
</dbReference>
<comment type="similarity">
    <text evidence="1 7">Belongs to the bacterial ribosomal protein bS20 family.</text>
</comment>
<protein>
    <recommendedName>
        <fullName evidence="6 7">Small ribosomal subunit protein bS20</fullName>
    </recommendedName>
</protein>
<evidence type="ECO:0000256" key="7">
    <source>
        <dbReference type="HAMAP-Rule" id="MF_00500"/>
    </source>
</evidence>
<evidence type="ECO:0000256" key="5">
    <source>
        <dbReference type="ARBA" id="ARBA00023274"/>
    </source>
</evidence>
<evidence type="ECO:0000256" key="6">
    <source>
        <dbReference type="ARBA" id="ARBA00035136"/>
    </source>
</evidence>
<dbReference type="GO" id="GO:0003735">
    <property type="term" value="F:structural constituent of ribosome"/>
    <property type="evidence" value="ECO:0007669"/>
    <property type="project" value="InterPro"/>
</dbReference>
<dbReference type="PANTHER" id="PTHR33398">
    <property type="entry name" value="30S RIBOSOMAL PROTEIN S20"/>
    <property type="match status" value="1"/>
</dbReference>
<sequence>MPQLKQSAKRLRQSKKLAIANKRVKDNIDYLARNFKKAVTAKDKSQAQDFAKKLIKLIDKAAKRNIYHLNKAARKKSRMMKTLNSNFKDK</sequence>
<name>A0A1F6FL36_9BACT</name>
<dbReference type="SUPFAM" id="SSF46992">
    <property type="entry name" value="Ribosomal protein S20"/>
    <property type="match status" value="1"/>
</dbReference>
<keyword evidence="3 7" id="KW-0694">RNA-binding</keyword>
<dbReference type="PANTHER" id="PTHR33398:SF1">
    <property type="entry name" value="SMALL RIBOSOMAL SUBUNIT PROTEIN BS20C"/>
    <property type="match status" value="1"/>
</dbReference>
<proteinExistence type="inferred from homology"/>